<name>A0A9D1W9T5_9SPHI</name>
<proteinExistence type="predicted"/>
<gene>
    <name evidence="1" type="ORF">H9853_08175</name>
</gene>
<sequence length="131" mass="14896">MYAYVRNGQKEEFYAGLEFFKNQDNDEFARDAALFELEWVAEHETSEELVELMNKLASGSIQEDDQTLSFIARRYPNTRNTEAKPSNELLNTCYQLASKAVELNPTEYSNQGTLAEICISIGKKQEAIQAA</sequence>
<dbReference type="Proteomes" id="UP000824156">
    <property type="component" value="Unassembled WGS sequence"/>
</dbReference>
<organism evidence="1 2">
    <name type="scientific">Candidatus Sphingobacterium stercoripullorum</name>
    <dbReference type="NCBI Taxonomy" id="2838759"/>
    <lineage>
        <taxon>Bacteria</taxon>
        <taxon>Pseudomonadati</taxon>
        <taxon>Bacteroidota</taxon>
        <taxon>Sphingobacteriia</taxon>
        <taxon>Sphingobacteriales</taxon>
        <taxon>Sphingobacteriaceae</taxon>
        <taxon>Sphingobacterium</taxon>
    </lineage>
</organism>
<reference evidence="1" key="1">
    <citation type="journal article" date="2021" name="PeerJ">
        <title>Extensive microbial diversity within the chicken gut microbiome revealed by metagenomics and culture.</title>
        <authorList>
            <person name="Gilroy R."/>
            <person name="Ravi A."/>
            <person name="Getino M."/>
            <person name="Pursley I."/>
            <person name="Horton D.L."/>
            <person name="Alikhan N.F."/>
            <person name="Baker D."/>
            <person name="Gharbi K."/>
            <person name="Hall N."/>
            <person name="Watson M."/>
            <person name="Adriaenssens E.M."/>
            <person name="Foster-Nyarko E."/>
            <person name="Jarju S."/>
            <person name="Secka A."/>
            <person name="Antonio M."/>
            <person name="Oren A."/>
            <person name="Chaudhuri R.R."/>
            <person name="La Ragione R."/>
            <person name="Hildebrand F."/>
            <person name="Pallen M.J."/>
        </authorList>
    </citation>
    <scope>NUCLEOTIDE SEQUENCE</scope>
    <source>
        <strain evidence="1">1719</strain>
    </source>
</reference>
<feature type="non-terminal residue" evidence="1">
    <location>
        <position position="131"/>
    </location>
</feature>
<evidence type="ECO:0000313" key="2">
    <source>
        <dbReference type="Proteomes" id="UP000824156"/>
    </source>
</evidence>
<dbReference type="AlphaFoldDB" id="A0A9D1W9T5"/>
<protein>
    <submittedName>
        <fullName evidence="1">Uncharacterized protein</fullName>
    </submittedName>
</protein>
<dbReference type="EMBL" id="DXEZ01000224">
    <property type="protein sequence ID" value="HIX54987.1"/>
    <property type="molecule type" value="Genomic_DNA"/>
</dbReference>
<reference evidence="1" key="2">
    <citation type="submission" date="2021-04" db="EMBL/GenBank/DDBJ databases">
        <authorList>
            <person name="Gilroy R."/>
        </authorList>
    </citation>
    <scope>NUCLEOTIDE SEQUENCE</scope>
    <source>
        <strain evidence="1">1719</strain>
    </source>
</reference>
<comment type="caution">
    <text evidence="1">The sequence shown here is derived from an EMBL/GenBank/DDBJ whole genome shotgun (WGS) entry which is preliminary data.</text>
</comment>
<accession>A0A9D1W9T5</accession>
<evidence type="ECO:0000313" key="1">
    <source>
        <dbReference type="EMBL" id="HIX54987.1"/>
    </source>
</evidence>